<sequence>MADHIRLGRGIDRGACMEPGRLTRDTWQQTCSSPATHFISSLLDSMVRTRSPLGSTFSLIAERWLAWMTWPFASAVLGVVFVFMARIFAARFFPVHVQISEIRT</sequence>
<protein>
    <submittedName>
        <fullName evidence="2">Uncharacterized protein</fullName>
    </submittedName>
</protein>
<proteinExistence type="predicted"/>
<accession>A0AAJ2BUL1</accession>
<reference evidence="2 4" key="1">
    <citation type="submission" date="2023-07" db="EMBL/GenBank/DDBJ databases">
        <title>Sorghum-associated microbial communities from plants grown in Nebraska, USA.</title>
        <authorList>
            <person name="Schachtman D."/>
        </authorList>
    </citation>
    <scope>NUCLEOTIDE SEQUENCE</scope>
    <source>
        <strain evidence="3 4">BE105</strain>
        <strain evidence="2">BE69</strain>
    </source>
</reference>
<dbReference type="EMBL" id="JAVDTL010000004">
    <property type="protein sequence ID" value="MDR6767708.1"/>
    <property type="molecule type" value="Genomic_DNA"/>
</dbReference>
<evidence type="ECO:0000313" key="4">
    <source>
        <dbReference type="Proteomes" id="UP001249076"/>
    </source>
</evidence>
<gene>
    <name evidence="2" type="ORF">J2W88_002989</name>
    <name evidence="3" type="ORF">J2W93_004558</name>
</gene>
<organism evidence="2 5">
    <name type="scientific">Acidovorax delafieldii</name>
    <name type="common">Pseudomonas delafieldii</name>
    <dbReference type="NCBI Taxonomy" id="47920"/>
    <lineage>
        <taxon>Bacteria</taxon>
        <taxon>Pseudomonadati</taxon>
        <taxon>Pseudomonadota</taxon>
        <taxon>Betaproteobacteria</taxon>
        <taxon>Burkholderiales</taxon>
        <taxon>Comamonadaceae</taxon>
        <taxon>Acidovorax</taxon>
    </lineage>
</organism>
<keyword evidence="1" id="KW-0472">Membrane</keyword>
<feature type="transmembrane region" description="Helical" evidence="1">
    <location>
        <begin position="64"/>
        <end position="89"/>
    </location>
</feature>
<evidence type="ECO:0000313" key="5">
    <source>
        <dbReference type="Proteomes" id="UP001253458"/>
    </source>
</evidence>
<dbReference type="Proteomes" id="UP001253458">
    <property type="component" value="Unassembled WGS sequence"/>
</dbReference>
<keyword evidence="4" id="KW-1185">Reference proteome</keyword>
<dbReference type="EMBL" id="JAVDTS010000011">
    <property type="protein sequence ID" value="MDR6839690.1"/>
    <property type="molecule type" value="Genomic_DNA"/>
</dbReference>
<name>A0AAJ2BUL1_ACIDE</name>
<evidence type="ECO:0000256" key="1">
    <source>
        <dbReference type="SAM" id="Phobius"/>
    </source>
</evidence>
<keyword evidence="1" id="KW-1133">Transmembrane helix</keyword>
<keyword evidence="1" id="KW-0812">Transmembrane</keyword>
<dbReference type="Proteomes" id="UP001249076">
    <property type="component" value="Unassembled WGS sequence"/>
</dbReference>
<dbReference type="AlphaFoldDB" id="A0AAJ2BUL1"/>
<comment type="caution">
    <text evidence="2">The sequence shown here is derived from an EMBL/GenBank/DDBJ whole genome shotgun (WGS) entry which is preliminary data.</text>
</comment>
<evidence type="ECO:0000313" key="2">
    <source>
        <dbReference type="EMBL" id="MDR6767708.1"/>
    </source>
</evidence>
<evidence type="ECO:0000313" key="3">
    <source>
        <dbReference type="EMBL" id="MDR6839690.1"/>
    </source>
</evidence>